<organism evidence="1 2">
    <name type="scientific">Alteromonas marina</name>
    <dbReference type="NCBI Taxonomy" id="203795"/>
    <lineage>
        <taxon>Bacteria</taxon>
        <taxon>Pseudomonadati</taxon>
        <taxon>Pseudomonadota</taxon>
        <taxon>Gammaproteobacteria</taxon>
        <taxon>Alteromonadales</taxon>
        <taxon>Alteromonadaceae</taxon>
        <taxon>Alteromonas/Salinimonas group</taxon>
        <taxon>Alteromonas</taxon>
    </lineage>
</organism>
<gene>
    <name evidence="1" type="ORF">RJ41_16150</name>
</gene>
<sequence length="79" mass="9077">MITICDTLGALESALQTSATFYQVYLIALRTGLAKFVNEFYKLKHNGFEYYFSRTAILEFFLIYNKHHKNDGSSVNEIG</sequence>
<reference evidence="1 2" key="1">
    <citation type="submission" date="2014-12" db="EMBL/GenBank/DDBJ databases">
        <title>Genome sequencing of Alteromonas marina AD001.</title>
        <authorList>
            <person name="Adrian T.G.S."/>
            <person name="Chan K.G."/>
        </authorList>
    </citation>
    <scope>NUCLEOTIDE SEQUENCE [LARGE SCALE GENOMIC DNA]</scope>
    <source>
        <strain evidence="1 2">AD001</strain>
    </source>
</reference>
<proteinExistence type="predicted"/>
<evidence type="ECO:0000313" key="1">
    <source>
        <dbReference type="EMBL" id="KHT44411.1"/>
    </source>
</evidence>
<evidence type="ECO:0000313" key="2">
    <source>
        <dbReference type="Proteomes" id="UP000031197"/>
    </source>
</evidence>
<keyword evidence="2" id="KW-1185">Reference proteome</keyword>
<dbReference type="EMBL" id="JWLW01000066">
    <property type="protein sequence ID" value="KHT44411.1"/>
    <property type="molecule type" value="Genomic_DNA"/>
</dbReference>
<comment type="caution">
    <text evidence="1">The sequence shown here is derived from an EMBL/GenBank/DDBJ whole genome shotgun (WGS) entry which is preliminary data.</text>
</comment>
<accession>A0A0B3Y6F4</accession>
<name>A0A0B3Y6F4_9ALTE</name>
<dbReference type="AlphaFoldDB" id="A0A0B3Y6F4"/>
<dbReference type="Proteomes" id="UP000031197">
    <property type="component" value="Unassembled WGS sequence"/>
</dbReference>
<protein>
    <submittedName>
        <fullName evidence="1">Uncharacterized protein</fullName>
    </submittedName>
</protein>